<name>A0A0T5VIH8_9SPHI</name>
<dbReference type="SMART" id="SM00886">
    <property type="entry name" value="Dabb"/>
    <property type="match status" value="1"/>
</dbReference>
<evidence type="ECO:0000313" key="3">
    <source>
        <dbReference type="EMBL" id="KRT13664.1"/>
    </source>
</evidence>
<evidence type="ECO:0000256" key="1">
    <source>
        <dbReference type="ARBA" id="ARBA00011738"/>
    </source>
</evidence>
<dbReference type="PROSITE" id="PS51502">
    <property type="entry name" value="S_R_A_B_BARREL"/>
    <property type="match status" value="1"/>
</dbReference>
<protein>
    <submittedName>
        <fullName evidence="3">Stress responsive alpha-beta barrel domain-containing protein</fullName>
    </submittedName>
</protein>
<dbReference type="STRING" id="687842.ASU31_23510"/>
<dbReference type="AlphaFoldDB" id="A0A0T5VIH8"/>
<dbReference type="PANTHER" id="PTHR33178:SF10">
    <property type="entry name" value="STRESS-RESPONSE A_B BARREL DOMAIN-CONTAINING PROTEIN"/>
    <property type="match status" value="1"/>
</dbReference>
<gene>
    <name evidence="3" type="ORF">ASU31_23510</name>
</gene>
<comment type="caution">
    <text evidence="3">The sequence shown here is derived from an EMBL/GenBank/DDBJ whole genome shotgun (WGS) entry which is preliminary data.</text>
</comment>
<dbReference type="Gene3D" id="3.30.70.100">
    <property type="match status" value="1"/>
</dbReference>
<dbReference type="Pfam" id="PF07876">
    <property type="entry name" value="Dabb"/>
    <property type="match status" value="1"/>
</dbReference>
<organism evidence="3 4">
    <name type="scientific">Pedobacter ginsenosidimutans</name>
    <dbReference type="NCBI Taxonomy" id="687842"/>
    <lineage>
        <taxon>Bacteria</taxon>
        <taxon>Pseudomonadati</taxon>
        <taxon>Bacteroidota</taxon>
        <taxon>Sphingobacteriia</taxon>
        <taxon>Sphingobacteriales</taxon>
        <taxon>Sphingobacteriaceae</taxon>
        <taxon>Pedobacter</taxon>
    </lineage>
</organism>
<dbReference type="EMBL" id="LMZQ01000037">
    <property type="protein sequence ID" value="KRT13664.1"/>
    <property type="molecule type" value="Genomic_DNA"/>
</dbReference>
<evidence type="ECO:0000259" key="2">
    <source>
        <dbReference type="PROSITE" id="PS51502"/>
    </source>
</evidence>
<dbReference type="SUPFAM" id="SSF54909">
    <property type="entry name" value="Dimeric alpha+beta barrel"/>
    <property type="match status" value="1"/>
</dbReference>
<sequence length="112" mass="12862">MTDINTTADKGQIQHFVMFWLKPQLTKTEIEDFANFFESLKPIKYIKTLSYGLAAGTPVRPVTDNSFTYSLTITFANIADHNAYQEDKVHLDAVEKFSKNWYRVVVHDTVIA</sequence>
<dbReference type="PANTHER" id="PTHR33178">
    <property type="match status" value="1"/>
</dbReference>
<keyword evidence="4" id="KW-1185">Reference proteome</keyword>
<dbReference type="InterPro" id="IPR013097">
    <property type="entry name" value="Dabb"/>
</dbReference>
<dbReference type="InterPro" id="IPR011008">
    <property type="entry name" value="Dimeric_a/b-barrel"/>
</dbReference>
<comment type="subunit">
    <text evidence="1">Homodimer.</text>
</comment>
<reference evidence="3 4" key="1">
    <citation type="submission" date="2015-11" db="EMBL/GenBank/DDBJ databases">
        <title>Sequence of Pedobacter ginsenosidimutans.</title>
        <authorList>
            <person name="Carson E."/>
            <person name="Keyser V."/>
            <person name="Newman J."/>
            <person name="Miller J."/>
        </authorList>
    </citation>
    <scope>NUCLEOTIDE SEQUENCE [LARGE SCALE GENOMIC DNA]</scope>
    <source>
        <strain evidence="3 4">KACC 14530</strain>
    </source>
</reference>
<dbReference type="OrthoDB" id="7189263at2"/>
<dbReference type="InterPro" id="IPR044662">
    <property type="entry name" value="HS1/DABB1-like"/>
</dbReference>
<proteinExistence type="predicted"/>
<feature type="domain" description="Stress-response A/B barrel" evidence="2">
    <location>
        <begin position="13"/>
        <end position="109"/>
    </location>
</feature>
<dbReference type="Proteomes" id="UP000051950">
    <property type="component" value="Unassembled WGS sequence"/>
</dbReference>
<accession>A0A0T5VIH8</accession>
<evidence type="ECO:0000313" key="4">
    <source>
        <dbReference type="Proteomes" id="UP000051950"/>
    </source>
</evidence>